<sequence>MKLNKTTLNTKSLRLNSDLFLINNNDGSYYVEKSRFSQSRVTINENEFKYLLSLSKYPIVLNKVCLSQL</sequence>
<evidence type="ECO:0000313" key="1">
    <source>
        <dbReference type="EMBL" id="UNH58469.1"/>
    </source>
</evidence>
<dbReference type="EMBL" id="OM634653">
    <property type="protein sequence ID" value="UNH58469.1"/>
    <property type="molecule type" value="Genomic_DNA"/>
</dbReference>
<protein>
    <submittedName>
        <fullName evidence="1">Uncharacterized protein</fullName>
    </submittedName>
</protein>
<name>A0AC61TS22_9CAUD</name>
<organism evidence="1 2">
    <name type="scientific">Bacillus phage vB_BsuS_PJN02</name>
    <dbReference type="NCBI Taxonomy" id="2920374"/>
    <lineage>
        <taxon>Viruses</taxon>
        <taxon>Duplodnaviria</taxon>
        <taxon>Heunggongvirae</taxon>
        <taxon>Uroviricota</taxon>
        <taxon>Caudoviricetes</taxon>
        <taxon>Heleneionescovirinae</taxon>
        <taxon>Zhangjivirus</taxon>
        <taxon>Zhangjivirus PJN02</taxon>
    </lineage>
</organism>
<evidence type="ECO:0000313" key="2">
    <source>
        <dbReference type="Proteomes" id="UP000829276"/>
    </source>
</evidence>
<accession>A0AC61TS22</accession>
<dbReference type="Proteomes" id="UP000829276">
    <property type="component" value="Segment"/>
</dbReference>
<proteinExistence type="predicted"/>
<reference evidence="1" key="1">
    <citation type="submission" date="2022-02" db="EMBL/GenBank/DDBJ databases">
        <authorList>
            <person name="Nazir A."/>
            <person name="Chen Y."/>
            <person name="Liu Y."/>
        </authorList>
    </citation>
    <scope>NUCLEOTIDE SEQUENCE</scope>
</reference>
<keyword evidence="2" id="KW-1185">Reference proteome</keyword>